<sequence length="131" mass="14784">MRSGRSLLPPSLSLSLYPVLVSPMQYQVRVILAFFKVLVNNYNDITHHFLYYIYVHLDLAKAKKSASQPQLMHQLGTKVHPLIISIYAACQPHGDQTDEEKEAARKKQFHNSGKSFCWRASPAASPASTSR</sequence>
<protein>
    <submittedName>
        <fullName evidence="1">Uncharacterized protein</fullName>
    </submittedName>
</protein>
<organism evidence="1">
    <name type="scientific">Aegilops tauschii</name>
    <name type="common">Tausch's goatgrass</name>
    <name type="synonym">Aegilops squarrosa</name>
    <dbReference type="NCBI Taxonomy" id="37682"/>
    <lineage>
        <taxon>Eukaryota</taxon>
        <taxon>Viridiplantae</taxon>
        <taxon>Streptophyta</taxon>
        <taxon>Embryophyta</taxon>
        <taxon>Tracheophyta</taxon>
        <taxon>Spermatophyta</taxon>
        <taxon>Magnoliopsida</taxon>
        <taxon>Liliopsida</taxon>
        <taxon>Poales</taxon>
        <taxon>Poaceae</taxon>
        <taxon>BOP clade</taxon>
        <taxon>Pooideae</taxon>
        <taxon>Triticodae</taxon>
        <taxon>Triticeae</taxon>
        <taxon>Triticinae</taxon>
        <taxon>Aegilops</taxon>
    </lineage>
</organism>
<dbReference type="PROSITE" id="PS51300">
    <property type="entry name" value="NIRD"/>
    <property type="match status" value="1"/>
</dbReference>
<proteinExistence type="predicted"/>
<dbReference type="AlphaFoldDB" id="M8CY49"/>
<reference evidence="1" key="1">
    <citation type="submission" date="2015-06" db="UniProtKB">
        <authorList>
            <consortium name="EnsemblPlants"/>
        </authorList>
    </citation>
    <scope>IDENTIFICATION</scope>
</reference>
<evidence type="ECO:0000313" key="1">
    <source>
        <dbReference type="EnsemblPlants" id="EMT28746"/>
    </source>
</evidence>
<dbReference type="EnsemblPlants" id="EMT28746">
    <property type="protein sequence ID" value="EMT28746"/>
    <property type="gene ID" value="F775_07661"/>
</dbReference>
<name>M8CY49_AEGTA</name>
<accession>M8CY49</accession>